<organism evidence="1 2">
    <name type="scientific">Vibrio azureus NBRC 104587</name>
    <dbReference type="NCBI Taxonomy" id="1219077"/>
    <lineage>
        <taxon>Bacteria</taxon>
        <taxon>Pseudomonadati</taxon>
        <taxon>Pseudomonadota</taxon>
        <taxon>Gammaproteobacteria</taxon>
        <taxon>Vibrionales</taxon>
        <taxon>Vibrionaceae</taxon>
        <taxon>Vibrio</taxon>
    </lineage>
</organism>
<evidence type="ECO:0000313" key="2">
    <source>
        <dbReference type="Proteomes" id="UP000016567"/>
    </source>
</evidence>
<sequence length="300" mass="33928">MRYYALLLNLFIFSPSIFALTLEGFYQDGIVNWNNIIFNGDAISPSQWHIVDNLPPTGCWEQVSIINDIKSINLNSGTDSININIDEMKIITPEGYNDDCSKINPLPDPSTPFRFIKPVFKVSMSGKPKNNGVYSGMAFIEYQYKYIVPDSGALSLHKASLPIFFKISNRDFYVSNVTLTGSGQIVPKYQNNRVSGFTRYNANVTGNFNSGLTISLWEHRSQYSMKSTNVTPRTEIPYYIKFGDSYLVNYQGHVANRSIVQDINAQSIDLSFEVGFDVDESSVNADFYRDVFYLTFSPSI</sequence>
<evidence type="ECO:0000313" key="1">
    <source>
        <dbReference type="EMBL" id="GAD77279.1"/>
    </source>
</evidence>
<dbReference type="STRING" id="1219077.VAZ01S_069_00270"/>
<keyword evidence="2" id="KW-1185">Reference proteome</keyword>
<dbReference type="EMBL" id="BATL01000069">
    <property type="protein sequence ID" value="GAD77279.1"/>
    <property type="molecule type" value="Genomic_DNA"/>
</dbReference>
<protein>
    <recommendedName>
        <fullName evidence="3">Fimbrial protein</fullName>
    </recommendedName>
</protein>
<proteinExistence type="predicted"/>
<comment type="caution">
    <text evidence="1">The sequence shown here is derived from an EMBL/GenBank/DDBJ whole genome shotgun (WGS) entry which is preliminary data.</text>
</comment>
<accession>U3C7C3</accession>
<dbReference type="Proteomes" id="UP000016567">
    <property type="component" value="Unassembled WGS sequence"/>
</dbReference>
<gene>
    <name evidence="1" type="ORF">VAZ01S_069_00270</name>
</gene>
<dbReference type="AlphaFoldDB" id="U3C7C3"/>
<evidence type="ECO:0008006" key="3">
    <source>
        <dbReference type="Google" id="ProtNLM"/>
    </source>
</evidence>
<reference evidence="1 2" key="1">
    <citation type="submission" date="2013-09" db="EMBL/GenBank/DDBJ databases">
        <title>Whole genome shotgun sequence of Vibrio azureus NBRC 104587.</title>
        <authorList>
            <person name="Isaki S."/>
            <person name="Hosoyama A."/>
            <person name="Numata M."/>
            <person name="Hashimoto M."/>
            <person name="Hosoyama Y."/>
            <person name="Tsuchikane K."/>
            <person name="Noguchi M."/>
            <person name="Hirakata S."/>
            <person name="Ichikawa N."/>
            <person name="Ohji S."/>
            <person name="Yamazoe A."/>
            <person name="Fujita N."/>
        </authorList>
    </citation>
    <scope>NUCLEOTIDE SEQUENCE [LARGE SCALE GENOMIC DNA]</scope>
    <source>
        <strain evidence="1 2">NBRC 104587</strain>
    </source>
</reference>
<name>U3C7C3_9VIBR</name>